<evidence type="ECO:0000256" key="1">
    <source>
        <dbReference type="SAM" id="MobiDB-lite"/>
    </source>
</evidence>
<dbReference type="Proteomes" id="UP000799444">
    <property type="component" value="Unassembled WGS sequence"/>
</dbReference>
<feature type="compositionally biased region" description="Polar residues" evidence="1">
    <location>
        <begin position="80"/>
        <end position="93"/>
    </location>
</feature>
<organism evidence="2 3">
    <name type="scientific">Polyplosphaeria fusca</name>
    <dbReference type="NCBI Taxonomy" id="682080"/>
    <lineage>
        <taxon>Eukaryota</taxon>
        <taxon>Fungi</taxon>
        <taxon>Dikarya</taxon>
        <taxon>Ascomycota</taxon>
        <taxon>Pezizomycotina</taxon>
        <taxon>Dothideomycetes</taxon>
        <taxon>Pleosporomycetidae</taxon>
        <taxon>Pleosporales</taxon>
        <taxon>Tetraplosphaeriaceae</taxon>
        <taxon>Polyplosphaeria</taxon>
    </lineage>
</organism>
<evidence type="ECO:0000313" key="3">
    <source>
        <dbReference type="Proteomes" id="UP000799444"/>
    </source>
</evidence>
<evidence type="ECO:0000313" key="2">
    <source>
        <dbReference type="EMBL" id="KAF2737509.1"/>
    </source>
</evidence>
<gene>
    <name evidence="2" type="ORF">EJ04DRAFT_102361</name>
</gene>
<dbReference type="OrthoDB" id="6133115at2759"/>
<comment type="caution">
    <text evidence="2">The sequence shown here is derived from an EMBL/GenBank/DDBJ whole genome shotgun (WGS) entry which is preliminary data.</text>
</comment>
<sequence>MTSIEVLQPTLQRAHSEIQLQIQPMTRAPTIQPTVESDSEDSEKSADEDTTVNLPSERMSAGATDNAMEGAVPHDDEQPAVSNTGDNQLNDSANVPKKAPDVDESDLKQVIREEIIAAFNRNENELDNEVEKRLEQEMRKRLARFGFQDNQIQAMINPQESAKLQKGMSPNNPLRSTQQPTYVKVHKDHLDVATLQYYEIPYELYSQDPNYIIILREMSQKETDILFEQTRRLRSRNTNLLFIEERTSKASQNYAFVRKRRTGSVSTSLRDVWRLSGAEQ</sequence>
<proteinExistence type="predicted"/>
<protein>
    <submittedName>
        <fullName evidence="2">Uncharacterized protein</fullName>
    </submittedName>
</protein>
<name>A0A9P4R6C3_9PLEO</name>
<keyword evidence="3" id="KW-1185">Reference proteome</keyword>
<accession>A0A9P4R6C3</accession>
<feature type="compositionally biased region" description="Polar residues" evidence="1">
    <location>
        <begin position="19"/>
        <end position="35"/>
    </location>
</feature>
<dbReference type="EMBL" id="ML996115">
    <property type="protein sequence ID" value="KAF2737509.1"/>
    <property type="molecule type" value="Genomic_DNA"/>
</dbReference>
<feature type="region of interest" description="Disordered" evidence="1">
    <location>
        <begin position="19"/>
        <end position="105"/>
    </location>
</feature>
<dbReference type="AlphaFoldDB" id="A0A9P4R6C3"/>
<reference evidence="2" key="1">
    <citation type="journal article" date="2020" name="Stud. Mycol.">
        <title>101 Dothideomycetes genomes: a test case for predicting lifestyles and emergence of pathogens.</title>
        <authorList>
            <person name="Haridas S."/>
            <person name="Albert R."/>
            <person name="Binder M."/>
            <person name="Bloem J."/>
            <person name="Labutti K."/>
            <person name="Salamov A."/>
            <person name="Andreopoulos B."/>
            <person name="Baker S."/>
            <person name="Barry K."/>
            <person name="Bills G."/>
            <person name="Bluhm B."/>
            <person name="Cannon C."/>
            <person name="Castanera R."/>
            <person name="Culley D."/>
            <person name="Daum C."/>
            <person name="Ezra D."/>
            <person name="Gonzalez J."/>
            <person name="Henrissat B."/>
            <person name="Kuo A."/>
            <person name="Liang C."/>
            <person name="Lipzen A."/>
            <person name="Lutzoni F."/>
            <person name="Magnuson J."/>
            <person name="Mondo S."/>
            <person name="Nolan M."/>
            <person name="Ohm R."/>
            <person name="Pangilinan J."/>
            <person name="Park H.-J."/>
            <person name="Ramirez L."/>
            <person name="Alfaro M."/>
            <person name="Sun H."/>
            <person name="Tritt A."/>
            <person name="Yoshinaga Y."/>
            <person name="Zwiers L.-H."/>
            <person name="Turgeon B."/>
            <person name="Goodwin S."/>
            <person name="Spatafora J."/>
            <person name="Crous P."/>
            <person name="Grigoriev I."/>
        </authorList>
    </citation>
    <scope>NUCLEOTIDE SEQUENCE</scope>
    <source>
        <strain evidence="2">CBS 125425</strain>
    </source>
</reference>